<feature type="transmembrane region" description="Helical" evidence="7">
    <location>
        <begin position="1023"/>
        <end position="1044"/>
    </location>
</feature>
<dbReference type="EMBL" id="JTDF01002938">
    <property type="protein sequence ID" value="KAF8568286.1"/>
    <property type="molecule type" value="Genomic_DNA"/>
</dbReference>
<evidence type="ECO:0000259" key="8">
    <source>
        <dbReference type="PROSITE" id="PS50156"/>
    </source>
</evidence>
<dbReference type="SUPFAM" id="SSF82866">
    <property type="entry name" value="Multidrug efflux transporter AcrB transmembrane domain"/>
    <property type="match status" value="2"/>
</dbReference>
<proteinExistence type="inferred from homology"/>
<evidence type="ECO:0000256" key="3">
    <source>
        <dbReference type="ARBA" id="ARBA00022989"/>
    </source>
</evidence>
<evidence type="ECO:0000256" key="6">
    <source>
        <dbReference type="ARBA" id="ARBA00038046"/>
    </source>
</evidence>
<gene>
    <name evidence="9" type="ORF">P879_04437</name>
</gene>
<feature type="transmembrane region" description="Helical" evidence="7">
    <location>
        <begin position="362"/>
        <end position="381"/>
    </location>
</feature>
<dbReference type="Proteomes" id="UP000699462">
    <property type="component" value="Unassembled WGS sequence"/>
</dbReference>
<dbReference type="GO" id="GO:0022857">
    <property type="term" value="F:transmembrane transporter activity"/>
    <property type="evidence" value="ECO:0007669"/>
    <property type="project" value="TreeGrafter"/>
</dbReference>
<feature type="transmembrane region" description="Helical" evidence="7">
    <location>
        <begin position="515"/>
        <end position="537"/>
    </location>
</feature>
<evidence type="ECO:0000313" key="9">
    <source>
        <dbReference type="EMBL" id="KAF8568286.1"/>
    </source>
</evidence>
<dbReference type="Pfam" id="PF12349">
    <property type="entry name" value="Sterol-sensing"/>
    <property type="match status" value="1"/>
</dbReference>
<reference evidence="9 10" key="1">
    <citation type="submission" date="2019-07" db="EMBL/GenBank/DDBJ databases">
        <title>Annotation for the trematode Paragonimus westermani.</title>
        <authorList>
            <person name="Choi Y.-J."/>
        </authorList>
    </citation>
    <scope>NUCLEOTIDE SEQUENCE [LARGE SCALE GENOMIC DNA]</scope>
    <source>
        <strain evidence="9">180907_Pwestermani</strain>
    </source>
</reference>
<dbReference type="Gene3D" id="1.20.1640.10">
    <property type="entry name" value="Multidrug efflux transporter AcrB transmembrane domain"/>
    <property type="match status" value="2"/>
</dbReference>
<feature type="transmembrane region" description="Helical" evidence="7">
    <location>
        <begin position="611"/>
        <end position="629"/>
    </location>
</feature>
<comment type="similarity">
    <text evidence="6">Belongs to the dispatched family.</text>
</comment>
<feature type="transmembrane region" description="Helical" evidence="7">
    <location>
        <begin position="12"/>
        <end position="31"/>
    </location>
</feature>
<feature type="transmembrane region" description="Helical" evidence="7">
    <location>
        <begin position="939"/>
        <end position="960"/>
    </location>
</feature>
<dbReference type="PROSITE" id="PS50156">
    <property type="entry name" value="SSD"/>
    <property type="match status" value="1"/>
</dbReference>
<dbReference type="OrthoDB" id="193905at2759"/>
<protein>
    <recommendedName>
        <fullName evidence="8">SSD domain-containing protein</fullName>
    </recommendedName>
</protein>
<feature type="transmembrane region" description="Helical" evidence="7">
    <location>
        <begin position="1056"/>
        <end position="1082"/>
    </location>
</feature>
<keyword evidence="4 7" id="KW-0472">Membrane</keyword>
<evidence type="ECO:0000256" key="5">
    <source>
        <dbReference type="ARBA" id="ARBA00023180"/>
    </source>
</evidence>
<dbReference type="GO" id="GO:0016020">
    <property type="term" value="C:membrane"/>
    <property type="evidence" value="ECO:0007669"/>
    <property type="project" value="UniProtKB-SubCell"/>
</dbReference>
<feature type="transmembrane region" description="Helical" evidence="7">
    <location>
        <begin position="914"/>
        <end position="932"/>
    </location>
</feature>
<keyword evidence="2 7" id="KW-0812">Transmembrane</keyword>
<dbReference type="PANTHER" id="PTHR45951">
    <property type="entry name" value="PROTEIN DISPATCHED-RELATED"/>
    <property type="match status" value="1"/>
</dbReference>
<dbReference type="InterPro" id="IPR053958">
    <property type="entry name" value="HMGCR/SNAP/NPC1-like_SSD"/>
</dbReference>
<comment type="caution">
    <text evidence="9">The sequence shown here is derived from an EMBL/GenBank/DDBJ whole genome shotgun (WGS) entry which is preliminary data.</text>
</comment>
<evidence type="ECO:0000256" key="2">
    <source>
        <dbReference type="ARBA" id="ARBA00022692"/>
    </source>
</evidence>
<feature type="transmembrane region" description="Helical" evidence="7">
    <location>
        <begin position="549"/>
        <end position="575"/>
    </location>
</feature>
<accession>A0A8T0DLS8</accession>
<dbReference type="GO" id="GO:0007224">
    <property type="term" value="P:smoothened signaling pathway"/>
    <property type="evidence" value="ECO:0007669"/>
    <property type="project" value="TreeGrafter"/>
</dbReference>
<evidence type="ECO:0000256" key="1">
    <source>
        <dbReference type="ARBA" id="ARBA00004141"/>
    </source>
</evidence>
<feature type="transmembrane region" description="Helical" evidence="7">
    <location>
        <begin position="388"/>
        <end position="409"/>
    </location>
</feature>
<evidence type="ECO:0000256" key="4">
    <source>
        <dbReference type="ARBA" id="ARBA00023136"/>
    </source>
</evidence>
<keyword evidence="3 7" id="KW-1133">Transmembrane helix</keyword>
<dbReference type="AlphaFoldDB" id="A0A8T0DLS8"/>
<dbReference type="PANTHER" id="PTHR45951:SF3">
    <property type="entry name" value="PROTEIN DISPATCHED"/>
    <property type="match status" value="1"/>
</dbReference>
<feature type="domain" description="SSD" evidence="8">
    <location>
        <begin position="374"/>
        <end position="574"/>
    </location>
</feature>
<name>A0A8T0DLS8_9TREM</name>
<organism evidence="9 10">
    <name type="scientific">Paragonimus westermani</name>
    <dbReference type="NCBI Taxonomy" id="34504"/>
    <lineage>
        <taxon>Eukaryota</taxon>
        <taxon>Metazoa</taxon>
        <taxon>Spiralia</taxon>
        <taxon>Lophotrochozoa</taxon>
        <taxon>Platyhelminthes</taxon>
        <taxon>Trematoda</taxon>
        <taxon>Digenea</taxon>
        <taxon>Plagiorchiida</taxon>
        <taxon>Troglotremata</taxon>
        <taxon>Troglotrematidae</taxon>
        <taxon>Paragonimus</taxon>
    </lineage>
</organism>
<evidence type="ECO:0000256" key="7">
    <source>
        <dbReference type="SAM" id="Phobius"/>
    </source>
</evidence>
<feature type="transmembrane region" description="Helical" evidence="7">
    <location>
        <begin position="415"/>
        <end position="434"/>
    </location>
</feature>
<sequence length="1090" mass="121885">MFLRWFIRYRYLFGACSFLFLICTALIALLFCRLPDLTDPSADFATVRTKWSAQVEQFKALLAETDHVPFQDVPDRHPLSFSQVPRSTQSVVVRSHGVRSRKNAVDTWSSQPKFSRHETLELCFGELHDSDPRSVNLWATYANHGRLVVSLDNPILRSTISDQQETNGSTFMDIFTQPNAFKSLCALQTRIGQLSAYKRDCLRAYRQHAQLPCCPMWSVPNMVAILLGVSSCEQVTIPQLAEVGQLLTSCLPSFHRGTLRRSCWDVYGTAPALLCPFVEPVVCLRSSMIPLLLATALPDSLNSSTSWRSTLLQLPVRPSNTLPLFLAIEAARTSGNLTRGLPVPLHIHGIYMHAYNQLVSELLIGDTFWLGIGLGILLLLLGLGTRSVLLPLTTLLGIAWSLLVAYALYTQILRIPHFPVINFMAVVLAIGLGADDLLVYSQIWDQTASLFADRERRSFPTSAPSTCNLPCCSSSPNAFASRSRTPSPSFIIHEPPPVHSVQNPHMAQLIRRISFTWSHAIPSMALTSFSTLLGLLVNLTSSIVAVQRFAVFSALIVLCNFIFVILFTPVTLLLLDPIRTKHLATACSKHAHSSNSISQGFTRLVIQSRFCLPYLGLLIVGFSAHQLLFERILDWPRNGSKASSFLRPNHPFEVFVNEQSDRFWAERNMRHFSHLLEVHFVWGFEPLDDRSLWTYTRDPDTQTVTKWRPDPNVDLTSPTSRAWLTQFCDTWLKQMPYLARFSELNYRSESLASFRFSQLNPYLSVPLWCPVGRYANSLNNYIFAQACRESNSACCPSKLALNVISSSSTRFSACLAEYVRYAHHDIPREYHSGFRFYGNSNTLMNPNEPVGFIVTVLTNISAARVTHQELLFSVNSLSQWFDRVLATAPKSLAGGQMVLPGLGPFQVALNVSEYLHWGLLSAVLMATVLVLLSSGNVWIALLACLSLLTCLFFTILLLVLVDQWTLGIVEGLVISLAAGLAIDPCIHMALTVSHMERLRYPRACHTRVFVIWSLNSVRQSLDLLNGAVTGSAWSTAVAGLSMIACQLLCYHQIGMFLVTLMISSWLCCYVLYASNLACLSSLNRLVRSRR</sequence>
<dbReference type="InterPro" id="IPR000731">
    <property type="entry name" value="SSD"/>
</dbReference>
<evidence type="ECO:0000313" key="10">
    <source>
        <dbReference type="Proteomes" id="UP000699462"/>
    </source>
</evidence>
<keyword evidence="5" id="KW-0325">Glycoprotein</keyword>
<feature type="transmembrane region" description="Helical" evidence="7">
    <location>
        <begin position="972"/>
        <end position="992"/>
    </location>
</feature>
<keyword evidence="10" id="KW-1185">Reference proteome</keyword>
<comment type="subcellular location">
    <subcellularLocation>
        <location evidence="1">Membrane</location>
        <topology evidence="1">Multi-pass membrane protein</topology>
    </subcellularLocation>
</comment>
<dbReference type="InterPro" id="IPR052081">
    <property type="entry name" value="Dispatched_Hh_regulator"/>
</dbReference>